<dbReference type="AlphaFoldDB" id="A0A1R3HRS6"/>
<reference evidence="3" key="1">
    <citation type="submission" date="2013-09" db="EMBL/GenBank/DDBJ databases">
        <title>Corchorus olitorius genome sequencing.</title>
        <authorList>
            <person name="Alam M."/>
            <person name="Haque M.S."/>
            <person name="Islam M.S."/>
            <person name="Emdad E.M."/>
            <person name="Islam M.M."/>
            <person name="Ahmed B."/>
            <person name="Halim A."/>
            <person name="Hossen Q.M.M."/>
            <person name="Hossain M.Z."/>
            <person name="Ahmed R."/>
            <person name="Khan M.M."/>
            <person name="Islam R."/>
            <person name="Rashid M.M."/>
            <person name="Khan S.A."/>
            <person name="Rahman M.S."/>
            <person name="Alam M."/>
            <person name="Yahiya A.S."/>
            <person name="Khan M.S."/>
            <person name="Azam M.S."/>
            <person name="Haque T."/>
            <person name="Lashkar M.Z.H."/>
            <person name="Akhand A.I."/>
            <person name="Morshed G."/>
            <person name="Roy S."/>
            <person name="Uddin K.S."/>
            <person name="Rabeya T."/>
            <person name="Hossain A.S."/>
            <person name="Chowdhury A."/>
            <person name="Snigdha A.R."/>
            <person name="Mortoza M.S."/>
            <person name="Matin S.A."/>
            <person name="Hoque S.M.E."/>
            <person name="Islam M.K."/>
            <person name="Roy D.K."/>
            <person name="Haider R."/>
            <person name="Moosa M.M."/>
            <person name="Elias S.M."/>
            <person name="Hasan A.M."/>
            <person name="Jahan S."/>
            <person name="Shafiuddin M."/>
            <person name="Mahmood N."/>
            <person name="Shommy N.S."/>
        </authorList>
    </citation>
    <scope>NUCLEOTIDE SEQUENCE [LARGE SCALE GENOMIC DNA]</scope>
    <source>
        <strain evidence="3">cv. O-4</strain>
    </source>
</reference>
<keyword evidence="3" id="KW-1185">Reference proteome</keyword>
<accession>A0A1R3HRS6</accession>
<sequence length="51" mass="5730">MVSFRWGRQEKGDFCGPQPPRSPDKWAHGLKQLTSPSSSSRFASEPHRSST</sequence>
<gene>
    <name evidence="2" type="ORF">COLO4_27296</name>
</gene>
<dbReference type="EMBL" id="AWUE01019526">
    <property type="protein sequence ID" value="OMO73073.1"/>
    <property type="molecule type" value="Genomic_DNA"/>
</dbReference>
<feature type="region of interest" description="Disordered" evidence="1">
    <location>
        <begin position="1"/>
        <end position="51"/>
    </location>
</feature>
<evidence type="ECO:0000313" key="3">
    <source>
        <dbReference type="Proteomes" id="UP000187203"/>
    </source>
</evidence>
<evidence type="ECO:0000313" key="2">
    <source>
        <dbReference type="EMBL" id="OMO73073.1"/>
    </source>
</evidence>
<protein>
    <submittedName>
        <fullName evidence="2">Uncharacterized protein</fullName>
    </submittedName>
</protein>
<name>A0A1R3HRS6_9ROSI</name>
<organism evidence="2 3">
    <name type="scientific">Corchorus olitorius</name>
    <dbReference type="NCBI Taxonomy" id="93759"/>
    <lineage>
        <taxon>Eukaryota</taxon>
        <taxon>Viridiplantae</taxon>
        <taxon>Streptophyta</taxon>
        <taxon>Embryophyta</taxon>
        <taxon>Tracheophyta</taxon>
        <taxon>Spermatophyta</taxon>
        <taxon>Magnoliopsida</taxon>
        <taxon>eudicotyledons</taxon>
        <taxon>Gunneridae</taxon>
        <taxon>Pentapetalae</taxon>
        <taxon>rosids</taxon>
        <taxon>malvids</taxon>
        <taxon>Malvales</taxon>
        <taxon>Malvaceae</taxon>
        <taxon>Grewioideae</taxon>
        <taxon>Apeibeae</taxon>
        <taxon>Corchorus</taxon>
    </lineage>
</organism>
<dbReference type="Proteomes" id="UP000187203">
    <property type="component" value="Unassembled WGS sequence"/>
</dbReference>
<comment type="caution">
    <text evidence="2">The sequence shown here is derived from an EMBL/GenBank/DDBJ whole genome shotgun (WGS) entry which is preliminary data.</text>
</comment>
<evidence type="ECO:0000256" key="1">
    <source>
        <dbReference type="SAM" id="MobiDB-lite"/>
    </source>
</evidence>
<proteinExistence type="predicted"/>